<evidence type="ECO:0000256" key="1">
    <source>
        <dbReference type="SAM" id="SignalP"/>
    </source>
</evidence>
<feature type="chain" id="PRO_5043790065" evidence="1">
    <location>
        <begin position="25"/>
        <end position="445"/>
    </location>
</feature>
<keyword evidence="1" id="KW-0732">Signal</keyword>
<dbReference type="Gene3D" id="2.50.20.10">
    <property type="entry name" value="Lipoprotein localisation LolA/LolB/LppX"/>
    <property type="match status" value="1"/>
</dbReference>
<organism evidence="2 3">
    <name type="scientific">Pseudomonas putida</name>
    <name type="common">Arthrobacter siderocapsulatus</name>
    <dbReference type="NCBI Taxonomy" id="303"/>
    <lineage>
        <taxon>Bacteria</taxon>
        <taxon>Pseudomonadati</taxon>
        <taxon>Pseudomonadota</taxon>
        <taxon>Gammaproteobacteria</taxon>
        <taxon>Pseudomonadales</taxon>
        <taxon>Pseudomonadaceae</taxon>
        <taxon>Pseudomonas</taxon>
    </lineage>
</organism>
<evidence type="ECO:0000313" key="2">
    <source>
        <dbReference type="EMBL" id="MDF3872860.1"/>
    </source>
</evidence>
<protein>
    <submittedName>
        <fullName evidence="2">DUF1329 domain-containing protein</fullName>
    </submittedName>
</protein>
<dbReference type="AlphaFoldDB" id="A0AAW6PW38"/>
<accession>A0AAW6PW38</accession>
<dbReference type="RefSeq" id="WP_236198249.1">
    <property type="nucleotide sequence ID" value="NZ_BQII01000071.1"/>
</dbReference>
<comment type="caution">
    <text evidence="2">The sequence shown here is derived from an EMBL/GenBank/DDBJ whole genome shotgun (WGS) entry which is preliminary data.</text>
</comment>
<sequence>MRTYKIFKLCTFALALIAGGSCWAGVSPAEADKLKSELTPLGAERAGNEDGSIPAWNDTTVAEGYKSGPRLDPFASEKPLFTIDASNMGQHLDKLSDGQQAMLKKYPSYKIDVYPTHRTAAAPQWVYDNTFKNAMQATTVNDGNTLEGAYGGIPFPIPATGKEVMWNHLLRWGGEAALYQPSTWIISGGKVALSATTRNEENFPYYFKGGSLETFGGEYWHIYQVTTAPSYKAGETILVRDSVDGTRSRQAWQYLVGQRRVRKAPNLAYDTPDPVTSGIDFMDEVMLFTGALDRFDWKVVGKKEMLIPYNLNGFMSRKADEVLGPDHLNHVRWELHRVWVVDATVSTGKRHTMPKRRYYLDEDTWGVSLYDGWDAQGQLWHTGVALPIVAPEFPGVIYHYFAMADLLKGSYQATFGNDMPTQYLKVPPYEARNFTPESMASRGVR</sequence>
<feature type="signal peptide" evidence="1">
    <location>
        <begin position="1"/>
        <end position="24"/>
    </location>
</feature>
<reference evidence="2" key="1">
    <citation type="submission" date="2023-03" db="EMBL/GenBank/DDBJ databases">
        <title>Draft assemblies of triclosan tolerant bacteria isolated from returned activated sludge.</title>
        <authorList>
            <person name="Van Hamelsveld S."/>
        </authorList>
    </citation>
    <scope>NUCLEOTIDE SEQUENCE</scope>
    <source>
        <strain evidence="2">GW210012_S60</strain>
    </source>
</reference>
<dbReference type="Pfam" id="PF07044">
    <property type="entry name" value="DUF1329"/>
    <property type="match status" value="1"/>
</dbReference>
<dbReference type="PROSITE" id="PS51257">
    <property type="entry name" value="PROKAR_LIPOPROTEIN"/>
    <property type="match status" value="1"/>
</dbReference>
<dbReference type="EMBL" id="JARJLO010000318">
    <property type="protein sequence ID" value="MDF3872860.1"/>
    <property type="molecule type" value="Genomic_DNA"/>
</dbReference>
<evidence type="ECO:0000313" key="3">
    <source>
        <dbReference type="Proteomes" id="UP001217741"/>
    </source>
</evidence>
<proteinExistence type="predicted"/>
<name>A0AAW6PW38_PSEPU</name>
<gene>
    <name evidence="2" type="ORF">P3W50_20665</name>
</gene>
<dbReference type="InterPro" id="IPR010752">
    <property type="entry name" value="DUF1329"/>
</dbReference>
<dbReference type="Proteomes" id="UP001217741">
    <property type="component" value="Unassembled WGS sequence"/>
</dbReference>